<dbReference type="Proteomes" id="UP001190700">
    <property type="component" value="Unassembled WGS sequence"/>
</dbReference>
<sequence length="211" mass="23662">MSARGSTVNVAVKHEKAKHAFQEGKQMSSVVQVPESAVTQEGEATPHFRKTTRSAATLSESRRQEKLLGHIGHVLQLLEKSRRLRNIYLQLIRDLCRVLFYLSILGLQYSALQPYTLVSALRRAIVPATENGVPEFMDWLKIQVLEVWTDPTCGDGVCHEPIEFPSFGRLGCKADCGEADVTPLLVYVEADFYEVDGTMLSIALMEKLRTR</sequence>
<protein>
    <submittedName>
        <fullName evidence="1">Uncharacterized protein</fullName>
    </submittedName>
</protein>
<dbReference type="AlphaFoldDB" id="A0AAE0BU97"/>
<reference evidence="1 2" key="1">
    <citation type="journal article" date="2015" name="Genome Biol. Evol.">
        <title>Comparative Genomics of a Bacterivorous Green Alga Reveals Evolutionary Causalities and Consequences of Phago-Mixotrophic Mode of Nutrition.</title>
        <authorList>
            <person name="Burns J.A."/>
            <person name="Paasch A."/>
            <person name="Narechania A."/>
            <person name="Kim E."/>
        </authorList>
    </citation>
    <scope>NUCLEOTIDE SEQUENCE [LARGE SCALE GENOMIC DNA]</scope>
    <source>
        <strain evidence="1 2">PLY_AMNH</strain>
    </source>
</reference>
<proteinExistence type="predicted"/>
<accession>A0AAE0BU97</accession>
<evidence type="ECO:0000313" key="1">
    <source>
        <dbReference type="EMBL" id="KAK3242343.1"/>
    </source>
</evidence>
<evidence type="ECO:0000313" key="2">
    <source>
        <dbReference type="Proteomes" id="UP001190700"/>
    </source>
</evidence>
<name>A0AAE0BU97_9CHLO</name>
<keyword evidence="2" id="KW-1185">Reference proteome</keyword>
<dbReference type="EMBL" id="LGRX02033188">
    <property type="protein sequence ID" value="KAK3242343.1"/>
    <property type="molecule type" value="Genomic_DNA"/>
</dbReference>
<organism evidence="1 2">
    <name type="scientific">Cymbomonas tetramitiformis</name>
    <dbReference type="NCBI Taxonomy" id="36881"/>
    <lineage>
        <taxon>Eukaryota</taxon>
        <taxon>Viridiplantae</taxon>
        <taxon>Chlorophyta</taxon>
        <taxon>Pyramimonadophyceae</taxon>
        <taxon>Pyramimonadales</taxon>
        <taxon>Pyramimonadaceae</taxon>
        <taxon>Cymbomonas</taxon>
    </lineage>
</organism>
<comment type="caution">
    <text evidence="1">The sequence shown here is derived from an EMBL/GenBank/DDBJ whole genome shotgun (WGS) entry which is preliminary data.</text>
</comment>
<gene>
    <name evidence="1" type="ORF">CYMTET_47962</name>
</gene>